<dbReference type="SUPFAM" id="SSF55785">
    <property type="entry name" value="PYP-like sensor domain (PAS domain)"/>
    <property type="match status" value="2"/>
</dbReference>
<dbReference type="InterPro" id="IPR000014">
    <property type="entry name" value="PAS"/>
</dbReference>
<dbReference type="GO" id="GO:0009927">
    <property type="term" value="F:histidine phosphotransfer kinase activity"/>
    <property type="evidence" value="ECO:0007669"/>
    <property type="project" value="TreeGrafter"/>
</dbReference>
<dbReference type="InterPro" id="IPR013655">
    <property type="entry name" value="PAS_fold_3"/>
</dbReference>
<dbReference type="SMART" id="SM00387">
    <property type="entry name" value="HATPase_c"/>
    <property type="match status" value="1"/>
</dbReference>
<dbReference type="Pfam" id="PF00072">
    <property type="entry name" value="Response_reg"/>
    <property type="match status" value="1"/>
</dbReference>
<dbReference type="PRINTS" id="PR00344">
    <property type="entry name" value="BCTRLSENSOR"/>
</dbReference>
<dbReference type="Gene3D" id="3.30.450.20">
    <property type="entry name" value="PAS domain"/>
    <property type="match status" value="2"/>
</dbReference>
<dbReference type="KEGG" id="mfy:HH212_20595"/>
<organism evidence="13 14">
    <name type="scientific">Massilia forsythiae</name>
    <dbReference type="NCBI Taxonomy" id="2728020"/>
    <lineage>
        <taxon>Bacteria</taxon>
        <taxon>Pseudomonadati</taxon>
        <taxon>Pseudomonadota</taxon>
        <taxon>Betaproteobacteria</taxon>
        <taxon>Burkholderiales</taxon>
        <taxon>Oxalobacteraceae</taxon>
        <taxon>Telluria group</taxon>
        <taxon>Massilia</taxon>
    </lineage>
</organism>
<evidence type="ECO:0000256" key="8">
    <source>
        <dbReference type="ARBA" id="ARBA00023136"/>
    </source>
</evidence>
<dbReference type="Pfam" id="PF00512">
    <property type="entry name" value="HisKA"/>
    <property type="match status" value="1"/>
</dbReference>
<reference evidence="13 14" key="1">
    <citation type="submission" date="2020-04" db="EMBL/GenBank/DDBJ databases">
        <title>Genome sequencing of novel species.</title>
        <authorList>
            <person name="Heo J."/>
            <person name="Kim S.-J."/>
            <person name="Kim J.-S."/>
            <person name="Hong S.-B."/>
            <person name="Kwon S.-W."/>
        </authorList>
    </citation>
    <scope>NUCLEOTIDE SEQUENCE [LARGE SCALE GENOMIC DNA]</scope>
    <source>
        <strain evidence="13 14">GN2-R2</strain>
    </source>
</reference>
<keyword evidence="4 9" id="KW-0597">Phosphoprotein</keyword>
<dbReference type="InterPro" id="IPR004358">
    <property type="entry name" value="Sig_transdc_His_kin-like_C"/>
</dbReference>
<dbReference type="PROSITE" id="PS50110">
    <property type="entry name" value="RESPONSE_REGULATORY"/>
    <property type="match status" value="1"/>
</dbReference>
<evidence type="ECO:0000256" key="1">
    <source>
        <dbReference type="ARBA" id="ARBA00000085"/>
    </source>
</evidence>
<dbReference type="InterPro" id="IPR001610">
    <property type="entry name" value="PAC"/>
</dbReference>
<dbReference type="InterPro" id="IPR035965">
    <property type="entry name" value="PAS-like_dom_sf"/>
</dbReference>
<evidence type="ECO:0000259" key="10">
    <source>
        <dbReference type="PROSITE" id="PS50109"/>
    </source>
</evidence>
<dbReference type="InterPro" id="IPR036890">
    <property type="entry name" value="HATPase_C_sf"/>
</dbReference>
<dbReference type="EMBL" id="CP051685">
    <property type="protein sequence ID" value="QJE02122.1"/>
    <property type="molecule type" value="Genomic_DNA"/>
</dbReference>
<keyword evidence="8" id="KW-0472">Membrane</keyword>
<dbReference type="SUPFAM" id="SSF55874">
    <property type="entry name" value="ATPase domain of HSP90 chaperone/DNA topoisomerase II/histidine kinase"/>
    <property type="match status" value="1"/>
</dbReference>
<keyword evidence="7" id="KW-0902">Two-component regulatory system</keyword>
<feature type="domain" description="PAC" evidence="12">
    <location>
        <begin position="244"/>
        <end position="296"/>
    </location>
</feature>
<evidence type="ECO:0000256" key="2">
    <source>
        <dbReference type="ARBA" id="ARBA00004429"/>
    </source>
</evidence>
<dbReference type="InterPro" id="IPR003594">
    <property type="entry name" value="HATPase_dom"/>
</dbReference>
<dbReference type="EC" id="2.7.13.3" evidence="3"/>
<dbReference type="Gene3D" id="3.40.50.2300">
    <property type="match status" value="1"/>
</dbReference>
<dbReference type="SMART" id="SM00448">
    <property type="entry name" value="REC"/>
    <property type="match status" value="1"/>
</dbReference>
<dbReference type="AlphaFoldDB" id="A0A7Z2W098"/>
<protein>
    <recommendedName>
        <fullName evidence="3">histidine kinase</fullName>
        <ecNumber evidence="3">2.7.13.3</ecNumber>
    </recommendedName>
</protein>
<dbReference type="InterPro" id="IPR001789">
    <property type="entry name" value="Sig_transdc_resp-reg_receiver"/>
</dbReference>
<evidence type="ECO:0000256" key="6">
    <source>
        <dbReference type="ARBA" id="ARBA00022777"/>
    </source>
</evidence>
<dbReference type="Pfam" id="PF08447">
    <property type="entry name" value="PAS_3"/>
    <property type="match status" value="2"/>
</dbReference>
<evidence type="ECO:0000256" key="5">
    <source>
        <dbReference type="ARBA" id="ARBA00022679"/>
    </source>
</evidence>
<dbReference type="FunFam" id="1.10.287.130:FF:000001">
    <property type="entry name" value="Two-component sensor histidine kinase"/>
    <property type="match status" value="1"/>
</dbReference>
<dbReference type="CDD" id="cd00075">
    <property type="entry name" value="HATPase"/>
    <property type="match status" value="1"/>
</dbReference>
<dbReference type="Pfam" id="PF02518">
    <property type="entry name" value="HATPase_c"/>
    <property type="match status" value="1"/>
</dbReference>
<proteinExistence type="predicted"/>
<comment type="catalytic activity">
    <reaction evidence="1">
        <text>ATP + protein L-histidine = ADP + protein N-phospho-L-histidine.</text>
        <dbReference type="EC" id="2.7.13.3"/>
    </reaction>
</comment>
<evidence type="ECO:0000259" key="12">
    <source>
        <dbReference type="PROSITE" id="PS50113"/>
    </source>
</evidence>
<dbReference type="FunFam" id="3.30.565.10:FF:000006">
    <property type="entry name" value="Sensor histidine kinase WalK"/>
    <property type="match status" value="1"/>
</dbReference>
<evidence type="ECO:0000256" key="4">
    <source>
        <dbReference type="ARBA" id="ARBA00022553"/>
    </source>
</evidence>
<feature type="modified residue" description="4-aspartylphosphate" evidence="9">
    <location>
        <position position="741"/>
    </location>
</feature>
<evidence type="ECO:0000259" key="11">
    <source>
        <dbReference type="PROSITE" id="PS50110"/>
    </source>
</evidence>
<evidence type="ECO:0000256" key="7">
    <source>
        <dbReference type="ARBA" id="ARBA00023012"/>
    </source>
</evidence>
<comment type="subcellular location">
    <subcellularLocation>
        <location evidence="2">Cell inner membrane</location>
        <topology evidence="2">Multi-pass membrane protein</topology>
    </subcellularLocation>
</comment>
<name>A0A7Z2W098_9BURK</name>
<dbReference type="PROSITE" id="PS50109">
    <property type="entry name" value="HIS_KIN"/>
    <property type="match status" value="1"/>
</dbReference>
<keyword evidence="5" id="KW-0808">Transferase</keyword>
<accession>A0A7Z2W098</accession>
<dbReference type="CDD" id="cd17580">
    <property type="entry name" value="REC_2_DhkD-like"/>
    <property type="match status" value="1"/>
</dbReference>
<dbReference type="SMART" id="SM00086">
    <property type="entry name" value="PAC"/>
    <property type="match status" value="2"/>
</dbReference>
<feature type="domain" description="Response regulatory" evidence="11">
    <location>
        <begin position="692"/>
        <end position="808"/>
    </location>
</feature>
<sequence length="824" mass="88772">MTDFHPHTSFFPQGAVERMLSSQGASALGAMQDWPVVLRHAVRFMLDAAAPAFLVWGPRHILLYNDACTSLLGSLHPAALGRPLEQAWPQAWDALRPALADLPQVAFQLGQPRVATPGVATPGVATPGFGTPADGRAGQAPPMSCAPLRDLDGSVHGLSCTLPECAATFGSDPRFRAIADAMPQLVWSTLPDGFHDYYNRRWYDFTGMRPGSTDGDGWNGMFHADDQERAWAAWRHSLASGAPYEIEYRLRHHSGQYRWMLGHAQPIRDAGGRIVRWMGTCTDIHQQKQNEAALRDARLRQKAALVAADIGTWTYDIRADRVYADRNLAAIFGVSTADADGGPLAAYLGAIHADDLEPVQAAIRASVASGEAYECRYRVRLADGGWRHLLARGKVSADADGQPAWLPGVVVDVSRQKQAEDALRASEAQFRALADTLREADQRKDEFLAMLAHELRNPLAPITAAADFLTIGTPDEARVRQVTAIIARQASHMSGLIDDLLDVSRVTRGHITLHRAPVALAGVVAEAVEQVRPLIAAKGHQLTLELPPQDAAVLGDRKRLVQIFANVLGNAAKYTPAGGRLAVEMRVDEGGDGITVDVLDDGIGMAPELVKRAFDLFSQGERSIDRSQGGLGIGLALVRSLVELHGGRVEAHSAGPGQGSRFAIRLPRRRDPAEAAPPADAQAGAAGAAALEVMIVDDNVDAAQILAMFVEALGHRPTVWHSPARALEHAARTRPDLCVLDIGLPEFDGHELAARLRRLPGMEHAPLVAVSGYGQAEDRRRALAAGFDRHFVKPVKGEDILEVLQKVAAEKAGSARERAIADPP</sequence>
<keyword evidence="6" id="KW-0418">Kinase</keyword>
<dbReference type="GO" id="GO:0000155">
    <property type="term" value="F:phosphorelay sensor kinase activity"/>
    <property type="evidence" value="ECO:0007669"/>
    <property type="project" value="InterPro"/>
</dbReference>
<dbReference type="RefSeq" id="WP_170204209.1">
    <property type="nucleotide sequence ID" value="NZ_CP051685.1"/>
</dbReference>
<dbReference type="InterPro" id="IPR005467">
    <property type="entry name" value="His_kinase_dom"/>
</dbReference>
<dbReference type="PANTHER" id="PTHR43047">
    <property type="entry name" value="TWO-COMPONENT HISTIDINE PROTEIN KINASE"/>
    <property type="match status" value="1"/>
</dbReference>
<dbReference type="Gene3D" id="1.10.287.130">
    <property type="match status" value="1"/>
</dbReference>
<evidence type="ECO:0000313" key="13">
    <source>
        <dbReference type="EMBL" id="QJE02122.1"/>
    </source>
</evidence>
<dbReference type="PANTHER" id="PTHR43047:SF72">
    <property type="entry name" value="OSMOSENSING HISTIDINE PROTEIN KINASE SLN1"/>
    <property type="match status" value="1"/>
</dbReference>
<evidence type="ECO:0000256" key="9">
    <source>
        <dbReference type="PROSITE-ProRule" id="PRU00169"/>
    </source>
</evidence>
<dbReference type="PROSITE" id="PS50113">
    <property type="entry name" value="PAC"/>
    <property type="match status" value="2"/>
</dbReference>
<dbReference type="Proteomes" id="UP000502415">
    <property type="component" value="Chromosome"/>
</dbReference>
<dbReference type="GO" id="GO:0005886">
    <property type="term" value="C:plasma membrane"/>
    <property type="evidence" value="ECO:0007669"/>
    <property type="project" value="UniProtKB-SubCell"/>
</dbReference>
<dbReference type="SMART" id="SM00091">
    <property type="entry name" value="PAS"/>
    <property type="match status" value="3"/>
</dbReference>
<dbReference type="CDD" id="cd00082">
    <property type="entry name" value="HisKA"/>
    <property type="match status" value="1"/>
</dbReference>
<dbReference type="SUPFAM" id="SSF47384">
    <property type="entry name" value="Homodimeric domain of signal transducing histidine kinase"/>
    <property type="match status" value="1"/>
</dbReference>
<feature type="domain" description="PAC" evidence="12">
    <location>
        <begin position="373"/>
        <end position="425"/>
    </location>
</feature>
<dbReference type="InterPro" id="IPR003661">
    <property type="entry name" value="HisK_dim/P_dom"/>
</dbReference>
<dbReference type="Gene3D" id="3.30.565.10">
    <property type="entry name" value="Histidine kinase-like ATPase, C-terminal domain"/>
    <property type="match status" value="1"/>
</dbReference>
<dbReference type="FunFam" id="3.30.450.20:FF:000099">
    <property type="entry name" value="Sensory box sensor histidine kinase"/>
    <property type="match status" value="1"/>
</dbReference>
<evidence type="ECO:0000256" key="3">
    <source>
        <dbReference type="ARBA" id="ARBA00012438"/>
    </source>
</evidence>
<keyword evidence="14" id="KW-1185">Reference proteome</keyword>
<dbReference type="NCBIfam" id="TIGR00229">
    <property type="entry name" value="sensory_box"/>
    <property type="match status" value="1"/>
</dbReference>
<feature type="domain" description="Histidine kinase" evidence="10">
    <location>
        <begin position="450"/>
        <end position="670"/>
    </location>
</feature>
<gene>
    <name evidence="13" type="ORF">HH212_20595</name>
</gene>
<dbReference type="InterPro" id="IPR000700">
    <property type="entry name" value="PAS-assoc_C"/>
</dbReference>
<dbReference type="SMART" id="SM00388">
    <property type="entry name" value="HisKA"/>
    <property type="match status" value="1"/>
</dbReference>
<evidence type="ECO:0000313" key="14">
    <source>
        <dbReference type="Proteomes" id="UP000502415"/>
    </source>
</evidence>
<dbReference type="SUPFAM" id="SSF52172">
    <property type="entry name" value="CheY-like"/>
    <property type="match status" value="1"/>
</dbReference>
<dbReference type="InterPro" id="IPR036097">
    <property type="entry name" value="HisK_dim/P_sf"/>
</dbReference>
<dbReference type="InterPro" id="IPR011006">
    <property type="entry name" value="CheY-like_superfamily"/>
</dbReference>
<dbReference type="CDD" id="cd00130">
    <property type="entry name" value="PAS"/>
    <property type="match status" value="2"/>
</dbReference>